<feature type="region of interest" description="Disordered" evidence="1">
    <location>
        <begin position="376"/>
        <end position="399"/>
    </location>
</feature>
<dbReference type="STRING" id="691883.A0A058ZFU2"/>
<dbReference type="RefSeq" id="XP_009492494.1">
    <property type="nucleotide sequence ID" value="XM_009494219.1"/>
</dbReference>
<evidence type="ECO:0000313" key="2">
    <source>
        <dbReference type="EMBL" id="KCV72793.1"/>
    </source>
</evidence>
<gene>
    <name evidence="2" type="ORF">H696_00372</name>
</gene>
<evidence type="ECO:0000313" key="3">
    <source>
        <dbReference type="Proteomes" id="UP000030693"/>
    </source>
</evidence>
<protein>
    <recommendedName>
        <fullName evidence="4">SET domain-containing protein</fullName>
    </recommendedName>
</protein>
<feature type="region of interest" description="Disordered" evidence="1">
    <location>
        <begin position="285"/>
        <end position="316"/>
    </location>
</feature>
<evidence type="ECO:0000256" key="1">
    <source>
        <dbReference type="SAM" id="MobiDB-lite"/>
    </source>
</evidence>
<dbReference type="PANTHER" id="PTHR13271">
    <property type="entry name" value="UNCHARACTERIZED PUTATIVE METHYLTRANSFERASE"/>
    <property type="match status" value="1"/>
</dbReference>
<dbReference type="SUPFAM" id="SSF82199">
    <property type="entry name" value="SET domain"/>
    <property type="match status" value="1"/>
</dbReference>
<dbReference type="Gene3D" id="3.90.1410.10">
    <property type="entry name" value="set domain protein methyltransferase, domain 1"/>
    <property type="match status" value="1"/>
</dbReference>
<dbReference type="GeneID" id="20525097"/>
<accession>A0A058ZFU2</accession>
<dbReference type="eggNOG" id="KOG1337">
    <property type="taxonomic scope" value="Eukaryota"/>
</dbReference>
<dbReference type="Proteomes" id="UP000030693">
    <property type="component" value="Unassembled WGS sequence"/>
</dbReference>
<reference evidence="2" key="1">
    <citation type="submission" date="2013-04" db="EMBL/GenBank/DDBJ databases">
        <title>The Genome Sequence of Fonticula alba ATCC 38817.</title>
        <authorList>
            <consortium name="The Broad Institute Genomics Platform"/>
            <person name="Russ C."/>
            <person name="Cuomo C."/>
            <person name="Burger G."/>
            <person name="Gray M.W."/>
            <person name="Holland P.W.H."/>
            <person name="King N."/>
            <person name="Lang F.B.F."/>
            <person name="Roger A.J."/>
            <person name="Ruiz-Trillo I."/>
            <person name="Brown M."/>
            <person name="Walker B."/>
            <person name="Young S."/>
            <person name="Zeng Q."/>
            <person name="Gargeya S."/>
            <person name="Fitzgerald M."/>
            <person name="Haas B."/>
            <person name="Abouelleil A."/>
            <person name="Allen A.W."/>
            <person name="Alvarado L."/>
            <person name="Arachchi H.M."/>
            <person name="Berlin A.M."/>
            <person name="Chapman S.B."/>
            <person name="Gainer-Dewar J."/>
            <person name="Goldberg J."/>
            <person name="Griggs A."/>
            <person name="Gujja S."/>
            <person name="Hansen M."/>
            <person name="Howarth C."/>
            <person name="Imamovic A."/>
            <person name="Ireland A."/>
            <person name="Larimer J."/>
            <person name="McCowan C."/>
            <person name="Murphy C."/>
            <person name="Pearson M."/>
            <person name="Poon T.W."/>
            <person name="Priest M."/>
            <person name="Roberts A."/>
            <person name="Saif S."/>
            <person name="Shea T."/>
            <person name="Sisk P."/>
            <person name="Sykes S."/>
            <person name="Wortman J."/>
            <person name="Nusbaum C."/>
            <person name="Birren B."/>
        </authorList>
    </citation>
    <scope>NUCLEOTIDE SEQUENCE [LARGE SCALE GENOMIC DNA]</scope>
    <source>
        <strain evidence="2">ATCC 38817</strain>
    </source>
</reference>
<dbReference type="InterPro" id="IPR050600">
    <property type="entry name" value="SETD3_SETD6_MTase"/>
</dbReference>
<keyword evidence="3" id="KW-1185">Reference proteome</keyword>
<organism evidence="2">
    <name type="scientific">Fonticula alba</name>
    <name type="common">Slime mold</name>
    <dbReference type="NCBI Taxonomy" id="691883"/>
    <lineage>
        <taxon>Eukaryota</taxon>
        <taxon>Rotosphaerida</taxon>
        <taxon>Fonticulaceae</taxon>
        <taxon>Fonticula</taxon>
    </lineage>
</organism>
<dbReference type="InterPro" id="IPR046341">
    <property type="entry name" value="SET_dom_sf"/>
</dbReference>
<dbReference type="OrthoDB" id="441812at2759"/>
<evidence type="ECO:0008006" key="4">
    <source>
        <dbReference type="Google" id="ProtNLM"/>
    </source>
</evidence>
<dbReference type="EMBL" id="KB932201">
    <property type="protein sequence ID" value="KCV72793.1"/>
    <property type="molecule type" value="Genomic_DNA"/>
</dbReference>
<feature type="region of interest" description="Disordered" evidence="1">
    <location>
        <begin position="582"/>
        <end position="630"/>
    </location>
</feature>
<dbReference type="GO" id="GO:0016279">
    <property type="term" value="F:protein-lysine N-methyltransferase activity"/>
    <property type="evidence" value="ECO:0007669"/>
    <property type="project" value="TreeGrafter"/>
</dbReference>
<sequence>MTKRAHESDLSLPNPKRLHLDGAVAAQATPAAEGAATEDAAPPAPENVLSAAEALATLEKWFTEVGISYNREAIELVTGYRGTGYGAAVISKRPITIGETVCTIPKDACLTPVTTAFAAALKSQQIPNILATTVALMYEQYLGEKSKWFGYLKSLPAFEPVYGLWTSEERDLAKGTELFQEFPNERRDNRDEFIEVVRPLMKKNAQKFGYDHKWFSWERFCHAQSLVSSRAFFVDNLHGSGMVPFADIFNHLSEELEHVHIEGLNPPCPDCGSTKSCAHLDRHLIDGGEESDSDDSDSDDEEAPMPTAGPDGSANFQVRVGKTGTINLKSTVLAEAELNDKEESFFDDAEFGAAIEAASAISAGAVAAPVPNDRASAKSNARATTGAPGDLASDPDDHTSLSITVVRPVHRAGVEMFNVYGVHANGGLLSKFGFAEWAKPGSDPSDRSVVNVDLVAVLRHFKNTLPEASFARRAAIFKRHREHFASMSYYELRGPGLVDVELIRTIALFSLPEDHPLVAPPAPPRRQMFTHRKPKVKLSERGQRMAEERRKRAEAELELNRVVDLISSMTYERLAGLDLPKEGHTHSASCSHGAGHQAKAPADTEEADASSDLEEEPTDMAEADEDEDEEAVISMDPIPLAHVPFWHREVLVALLTARLAQYGEPSAAAVRERLVQPYEQPDPTDLDAFSVEHSSVWLHAKPVAGVSAAEFFAGALVYDEMHLLEVMIASLSALPAVDTDSD</sequence>
<dbReference type="PANTHER" id="PTHR13271:SF34">
    <property type="entry name" value="N-LYSINE METHYLTRANSFERASE SETD6"/>
    <property type="match status" value="1"/>
</dbReference>
<dbReference type="CDD" id="cd10527">
    <property type="entry name" value="SET_LSMT"/>
    <property type="match status" value="1"/>
</dbReference>
<dbReference type="GO" id="GO:0005634">
    <property type="term" value="C:nucleus"/>
    <property type="evidence" value="ECO:0007669"/>
    <property type="project" value="TreeGrafter"/>
</dbReference>
<feature type="compositionally biased region" description="Acidic residues" evidence="1">
    <location>
        <begin position="603"/>
        <end position="630"/>
    </location>
</feature>
<dbReference type="AlphaFoldDB" id="A0A058ZFU2"/>
<name>A0A058ZFU2_FONAL</name>
<feature type="compositionally biased region" description="Acidic residues" evidence="1">
    <location>
        <begin position="287"/>
        <end position="303"/>
    </location>
</feature>
<proteinExistence type="predicted"/>